<feature type="transmembrane region" description="Helical" evidence="5">
    <location>
        <begin position="274"/>
        <end position="293"/>
    </location>
</feature>
<evidence type="ECO:0000256" key="1">
    <source>
        <dbReference type="ARBA" id="ARBA00004370"/>
    </source>
</evidence>
<dbReference type="eggNOG" id="ENOG502TGPV">
    <property type="taxonomic scope" value="Eukaryota"/>
</dbReference>
<keyword evidence="3 5" id="KW-1133">Transmembrane helix</keyword>
<evidence type="ECO:0000256" key="2">
    <source>
        <dbReference type="ARBA" id="ARBA00022692"/>
    </source>
</evidence>
<dbReference type="Gene3D" id="1.20.1070.10">
    <property type="entry name" value="Rhodopsin 7-helix transmembrane proteins"/>
    <property type="match status" value="2"/>
</dbReference>
<proteinExistence type="predicted"/>
<keyword evidence="2 5" id="KW-0812">Transmembrane</keyword>
<feature type="domain" description="G-protein coupled receptors family 1 profile" evidence="6">
    <location>
        <begin position="21"/>
        <end position="234"/>
    </location>
</feature>
<dbReference type="PROSITE" id="PS50262">
    <property type="entry name" value="G_PROTEIN_RECEP_F1_2"/>
    <property type="match status" value="2"/>
</dbReference>
<dbReference type="OMA" id="CENYYNP"/>
<dbReference type="PANTHER" id="PTHR23017">
    <property type="entry name" value="SERPENTINE RECEPTOR, CLASS X"/>
    <property type="match status" value="1"/>
</dbReference>
<evidence type="ECO:0000256" key="4">
    <source>
        <dbReference type="ARBA" id="ARBA00023136"/>
    </source>
</evidence>
<feature type="transmembrane region" description="Helical" evidence="5">
    <location>
        <begin position="123"/>
        <end position="142"/>
    </location>
</feature>
<feature type="transmembrane region" description="Helical" evidence="5">
    <location>
        <begin position="505"/>
        <end position="528"/>
    </location>
</feature>
<sequence length="554" mass="63012">MISEVVVAILMFVCSLFGFVVNWTIVITIIKVTKLQKPFAILTIGLATADGIFSTLYLFYATPMVLFQNQFLTNWSHVCGYILMICYDASTCFHFFISLNRFLAVYKPVFYNKMFSIGFTKCIALGIYLTSFSVITLFFQILGCENYYNPELRAFRYSEEEICKFYGNFGDFYQVFTLTITSTVLDFLAISKVIKIRAGAERNSKELNLLKQSISQTLFVLTIVCSFTWGPRFIPDLDYAFIFSSILWCSVHTFDGLFTIIFNSEIRKKIGTDGLSVVVCSTVGFVTNWMIVVFMCQTTKLKQPFAILTVALAAIDATFSTLYLFYATPMVLFNISVFQSYSAVCGFLLMLCYDAGTIIHFVISLNRFLAVFTPILYHKIFSVLFTKYITLCVFIYTCILITLFFGILGCENYYNPEVVAFSYSGQPICKVFALYGDFYEVLSLTVIGAVMDLITIWKVLKMRIRTEKGKKDLNFLKQSLSQTTFVLSIVICFTWGPRVMPGKEFAFLFSSILWSAVHCFDGVFTLIFNGEVRKKLKTGSHFRSSGVSGVKSFF</sequence>
<feature type="transmembrane region" description="Helical" evidence="5">
    <location>
        <begin position="388"/>
        <end position="408"/>
    </location>
</feature>
<feature type="domain" description="G-protein coupled receptors family 1 profile" evidence="6">
    <location>
        <begin position="287"/>
        <end position="497"/>
    </location>
</feature>
<dbReference type="GO" id="GO:0004930">
    <property type="term" value="F:G protein-coupled receptor activity"/>
    <property type="evidence" value="ECO:0007669"/>
    <property type="project" value="InterPro"/>
</dbReference>
<protein>
    <submittedName>
        <fullName evidence="7">CRE-SRX-39 protein</fullName>
    </submittedName>
</protein>
<dbReference type="Proteomes" id="UP000008281">
    <property type="component" value="Unassembled WGS sequence"/>
</dbReference>
<accession>E3LP25</accession>
<feature type="transmembrane region" description="Helical" evidence="5">
    <location>
        <begin position="214"/>
        <end position="234"/>
    </location>
</feature>
<dbReference type="OrthoDB" id="5801402at2759"/>
<keyword evidence="4 5" id="KW-0472">Membrane</keyword>
<comment type="subcellular location">
    <subcellularLocation>
        <location evidence="1">Membrane</location>
    </subcellularLocation>
</comment>
<dbReference type="InterPro" id="IPR000276">
    <property type="entry name" value="GPCR_Rhodpsn"/>
</dbReference>
<evidence type="ECO:0000256" key="3">
    <source>
        <dbReference type="ARBA" id="ARBA00022989"/>
    </source>
</evidence>
<feature type="transmembrane region" description="Helical" evidence="5">
    <location>
        <begin position="172"/>
        <end position="194"/>
    </location>
</feature>
<evidence type="ECO:0000313" key="8">
    <source>
        <dbReference type="Proteomes" id="UP000008281"/>
    </source>
</evidence>
<dbReference type="PANTHER" id="PTHR23017:SF20">
    <property type="entry name" value="G-PROTEIN COUPLED RECEPTORS FAMILY 1 PROFILE DOMAIN-CONTAINING PROTEIN"/>
    <property type="match status" value="1"/>
</dbReference>
<dbReference type="InterPro" id="IPR017452">
    <property type="entry name" value="GPCR_Rhodpsn_7TM"/>
</dbReference>
<feature type="transmembrane region" description="Helical" evidence="5">
    <location>
        <begin position="305"/>
        <end position="325"/>
    </location>
</feature>
<dbReference type="STRING" id="31234.E3LP25"/>
<dbReference type="FunCoup" id="E3LP25">
    <property type="interactions" value="2"/>
</dbReference>
<feature type="transmembrane region" description="Helical" evidence="5">
    <location>
        <begin position="480"/>
        <end position="499"/>
    </location>
</feature>
<dbReference type="EMBL" id="DS268412">
    <property type="protein sequence ID" value="EFP05884.1"/>
    <property type="molecule type" value="Genomic_DNA"/>
</dbReference>
<evidence type="ECO:0000256" key="5">
    <source>
        <dbReference type="SAM" id="Phobius"/>
    </source>
</evidence>
<feature type="transmembrane region" description="Helical" evidence="5">
    <location>
        <begin position="39"/>
        <end position="60"/>
    </location>
</feature>
<reference evidence="7" key="1">
    <citation type="submission" date="2007-07" db="EMBL/GenBank/DDBJ databases">
        <title>PCAP assembly of the Caenorhabditis remanei genome.</title>
        <authorList>
            <consortium name="The Caenorhabditis remanei Sequencing Consortium"/>
            <person name="Wilson R.K."/>
        </authorList>
    </citation>
    <scope>NUCLEOTIDE SEQUENCE [LARGE SCALE GENOMIC DNA]</scope>
    <source>
        <strain evidence="7">PB4641</strain>
    </source>
</reference>
<dbReference type="Pfam" id="PF10328">
    <property type="entry name" value="7TM_GPCR_Srx"/>
    <property type="match status" value="2"/>
</dbReference>
<name>E3LP25_CAERE</name>
<feature type="transmembrane region" description="Helical" evidence="5">
    <location>
        <begin position="6"/>
        <end position="27"/>
    </location>
</feature>
<gene>
    <name evidence="7" type="primary">Cre-srx-39</name>
    <name evidence="7" type="ORF">CRE_27519</name>
</gene>
<dbReference type="SUPFAM" id="SSF81321">
    <property type="entry name" value="Family A G protein-coupled receptor-like"/>
    <property type="match status" value="2"/>
</dbReference>
<dbReference type="InterPro" id="IPR019430">
    <property type="entry name" value="7TM_GPCR_serpentine_rcpt_Srx"/>
</dbReference>
<dbReference type="AlphaFoldDB" id="E3LP25"/>
<feature type="transmembrane region" description="Helical" evidence="5">
    <location>
        <begin position="441"/>
        <end position="460"/>
    </location>
</feature>
<dbReference type="GO" id="GO:0016020">
    <property type="term" value="C:membrane"/>
    <property type="evidence" value="ECO:0007669"/>
    <property type="project" value="UniProtKB-SubCell"/>
</dbReference>
<dbReference type="HOGENOM" id="CLU_027234_0_0_1"/>
<evidence type="ECO:0000259" key="6">
    <source>
        <dbReference type="PROSITE" id="PS50262"/>
    </source>
</evidence>
<evidence type="ECO:0000313" key="7">
    <source>
        <dbReference type="EMBL" id="EFP05884.1"/>
    </source>
</evidence>
<feature type="transmembrane region" description="Helical" evidence="5">
    <location>
        <begin position="240"/>
        <end position="262"/>
    </location>
</feature>
<feature type="transmembrane region" description="Helical" evidence="5">
    <location>
        <begin position="80"/>
        <end position="103"/>
    </location>
</feature>
<organism evidence="8">
    <name type="scientific">Caenorhabditis remanei</name>
    <name type="common">Caenorhabditis vulgaris</name>
    <dbReference type="NCBI Taxonomy" id="31234"/>
    <lineage>
        <taxon>Eukaryota</taxon>
        <taxon>Metazoa</taxon>
        <taxon>Ecdysozoa</taxon>
        <taxon>Nematoda</taxon>
        <taxon>Chromadorea</taxon>
        <taxon>Rhabditida</taxon>
        <taxon>Rhabditina</taxon>
        <taxon>Rhabditomorpha</taxon>
        <taxon>Rhabditoidea</taxon>
        <taxon>Rhabditidae</taxon>
        <taxon>Peloderinae</taxon>
        <taxon>Caenorhabditis</taxon>
    </lineage>
</organism>
<dbReference type="InParanoid" id="E3LP25"/>
<keyword evidence="8" id="KW-1185">Reference proteome</keyword>
<dbReference type="SMART" id="SM01381">
    <property type="entry name" value="7TM_GPCR_Srsx"/>
    <property type="match status" value="1"/>
</dbReference>
<dbReference type="CDD" id="cd00637">
    <property type="entry name" value="7tm_classA_rhodopsin-like"/>
    <property type="match status" value="2"/>
</dbReference>